<dbReference type="InterPro" id="IPR012337">
    <property type="entry name" value="RNaseH-like_sf"/>
</dbReference>
<proteinExistence type="predicted"/>
<dbReference type="Proteomes" id="UP000479710">
    <property type="component" value="Unassembled WGS sequence"/>
</dbReference>
<dbReference type="EMBL" id="SPHZ02000006">
    <property type="protein sequence ID" value="KAF0913341.1"/>
    <property type="molecule type" value="Genomic_DNA"/>
</dbReference>
<dbReference type="OrthoDB" id="656369at2759"/>
<evidence type="ECO:0000313" key="3">
    <source>
        <dbReference type="Proteomes" id="UP000479710"/>
    </source>
</evidence>
<protein>
    <recommendedName>
        <fullName evidence="4">HAT C-terminal dimerisation domain-containing protein</fullName>
    </recommendedName>
</protein>
<feature type="compositionally biased region" description="Polar residues" evidence="1">
    <location>
        <begin position="248"/>
        <end position="259"/>
    </location>
</feature>
<evidence type="ECO:0000313" key="2">
    <source>
        <dbReference type="EMBL" id="KAF0913341.1"/>
    </source>
</evidence>
<dbReference type="AlphaFoldDB" id="A0A6G1DLQ8"/>
<feature type="region of interest" description="Disordered" evidence="1">
    <location>
        <begin position="234"/>
        <end position="318"/>
    </location>
</feature>
<keyword evidence="3" id="KW-1185">Reference proteome</keyword>
<evidence type="ECO:0000256" key="1">
    <source>
        <dbReference type="SAM" id="MobiDB-lite"/>
    </source>
</evidence>
<reference evidence="2 3" key="1">
    <citation type="submission" date="2019-11" db="EMBL/GenBank/DDBJ databases">
        <title>Whole genome sequence of Oryza granulata.</title>
        <authorList>
            <person name="Li W."/>
        </authorList>
    </citation>
    <scope>NUCLEOTIDE SEQUENCE [LARGE SCALE GENOMIC DNA]</scope>
    <source>
        <strain evidence="3">cv. Menghai</strain>
        <tissue evidence="2">Leaf</tissue>
    </source>
</reference>
<name>A0A6G1DLQ8_9ORYZ</name>
<dbReference type="SUPFAM" id="SSF53098">
    <property type="entry name" value="Ribonuclease H-like"/>
    <property type="match status" value="2"/>
</dbReference>
<organism evidence="2 3">
    <name type="scientific">Oryza meyeriana var. granulata</name>
    <dbReference type="NCBI Taxonomy" id="110450"/>
    <lineage>
        <taxon>Eukaryota</taxon>
        <taxon>Viridiplantae</taxon>
        <taxon>Streptophyta</taxon>
        <taxon>Embryophyta</taxon>
        <taxon>Tracheophyta</taxon>
        <taxon>Spermatophyta</taxon>
        <taxon>Magnoliopsida</taxon>
        <taxon>Liliopsida</taxon>
        <taxon>Poales</taxon>
        <taxon>Poaceae</taxon>
        <taxon>BOP clade</taxon>
        <taxon>Oryzoideae</taxon>
        <taxon>Oryzeae</taxon>
        <taxon>Oryzinae</taxon>
        <taxon>Oryza</taxon>
        <taxon>Oryza meyeriana</taxon>
    </lineage>
</organism>
<feature type="compositionally biased region" description="Basic residues" evidence="1">
    <location>
        <begin position="262"/>
        <end position="275"/>
    </location>
</feature>
<dbReference type="PANTHER" id="PTHR32166">
    <property type="entry name" value="OSJNBA0013A04.12 PROTEIN"/>
    <property type="match status" value="1"/>
</dbReference>
<dbReference type="PANTHER" id="PTHR32166:SF74">
    <property type="entry name" value="OS05G0256350 PROTEIN"/>
    <property type="match status" value="1"/>
</dbReference>
<evidence type="ECO:0008006" key="4">
    <source>
        <dbReference type="Google" id="ProtNLM"/>
    </source>
</evidence>
<gene>
    <name evidence="2" type="ORF">E2562_022147</name>
</gene>
<sequence>MLEDLGKLGPVEQTIASARQVTTFLYAHTRVLDLMRKFLGKDLVRSGVTRFATAYLNLKSLLDNKKDLTRLFRSDELNDLGYLKKAKGKKANKVVRSEAFWKNVDMAVNFFEPLANVLRRMDSDVPAMGFLHGCMLEAKKEIAMRFDNDENSFKVAWDFIDKSSSVCERNWSVFEQVHTKKRNRLLHDRMRDLVFVKFNSILKLKKENKSRDPILKELNDVLEDDRNEFVTGVVPNANGGQEGDHEVTQVQGGASMSQEQAKRKRPVRPVKKKIRSLQSLMRDVSEPAASASSESEDNQDGDILMQVQSSDSADSEDE</sequence>
<accession>A0A6G1DLQ8</accession>
<comment type="caution">
    <text evidence="2">The sequence shown here is derived from an EMBL/GenBank/DDBJ whole genome shotgun (WGS) entry which is preliminary data.</text>
</comment>